<organism evidence="7 8">
    <name type="scientific">Emericellopsis cladophorae</name>
    <dbReference type="NCBI Taxonomy" id="2686198"/>
    <lineage>
        <taxon>Eukaryota</taxon>
        <taxon>Fungi</taxon>
        <taxon>Dikarya</taxon>
        <taxon>Ascomycota</taxon>
        <taxon>Pezizomycotina</taxon>
        <taxon>Sordariomycetes</taxon>
        <taxon>Hypocreomycetidae</taxon>
        <taxon>Hypocreales</taxon>
        <taxon>Bionectriaceae</taxon>
        <taxon>Emericellopsis</taxon>
    </lineage>
</organism>
<dbReference type="GeneID" id="75832731"/>
<protein>
    <recommendedName>
        <fullName evidence="9">DUF676 domain-containing protein</fullName>
    </recommendedName>
</protein>
<dbReference type="GO" id="GO:0005783">
    <property type="term" value="C:endoplasmic reticulum"/>
    <property type="evidence" value="ECO:0007669"/>
    <property type="project" value="UniProtKB-SubCell"/>
</dbReference>
<reference evidence="7" key="2">
    <citation type="submission" date="2022-07" db="EMBL/GenBank/DDBJ databases">
        <authorList>
            <person name="Goncalves M.F.M."/>
            <person name="Hilario S."/>
            <person name="Van De Peer Y."/>
            <person name="Esteves A.C."/>
            <person name="Alves A."/>
        </authorList>
    </citation>
    <scope>NUCLEOTIDE SEQUENCE</scope>
    <source>
        <strain evidence="7">MUM 19.33</strain>
    </source>
</reference>
<dbReference type="Proteomes" id="UP001055219">
    <property type="component" value="Unassembled WGS sequence"/>
</dbReference>
<dbReference type="PANTHER" id="PTHR48182:SF2">
    <property type="entry name" value="PROTEIN SERAC1"/>
    <property type="match status" value="1"/>
</dbReference>
<dbReference type="GO" id="GO:0016020">
    <property type="term" value="C:membrane"/>
    <property type="evidence" value="ECO:0007669"/>
    <property type="project" value="UniProtKB-SubCell"/>
</dbReference>
<proteinExistence type="predicted"/>
<dbReference type="InterPro" id="IPR029058">
    <property type="entry name" value="AB_hydrolase_fold"/>
</dbReference>
<comment type="subcellular location">
    <subcellularLocation>
        <location evidence="2">Endoplasmic reticulum</location>
    </subcellularLocation>
    <subcellularLocation>
        <location evidence="3">Membrane</location>
    </subcellularLocation>
    <subcellularLocation>
        <location evidence="1">Mitochondrion</location>
    </subcellularLocation>
</comment>
<dbReference type="GO" id="GO:0005739">
    <property type="term" value="C:mitochondrion"/>
    <property type="evidence" value="ECO:0007669"/>
    <property type="project" value="UniProtKB-SubCell"/>
</dbReference>
<evidence type="ECO:0000256" key="6">
    <source>
        <dbReference type="ARBA" id="ARBA00023136"/>
    </source>
</evidence>
<gene>
    <name evidence="7" type="ORF">J7T54_006253</name>
</gene>
<dbReference type="AlphaFoldDB" id="A0A9Q0BIQ2"/>
<keyword evidence="5" id="KW-0496">Mitochondrion</keyword>
<evidence type="ECO:0000256" key="5">
    <source>
        <dbReference type="ARBA" id="ARBA00023128"/>
    </source>
</evidence>
<reference evidence="7" key="1">
    <citation type="journal article" date="2021" name="J Fungi (Basel)">
        <title>Genomic and Metabolomic Analyses of the Marine Fungus Emericellopsis cladophorae: Insights into Saltwater Adaptability Mechanisms and Its Biosynthetic Potential.</title>
        <authorList>
            <person name="Goncalves M.F.M."/>
            <person name="Hilario S."/>
            <person name="Van de Peer Y."/>
            <person name="Esteves A.C."/>
            <person name="Alves A."/>
        </authorList>
    </citation>
    <scope>NUCLEOTIDE SEQUENCE</scope>
    <source>
        <strain evidence="7">MUM 19.33</strain>
    </source>
</reference>
<name>A0A9Q0BIQ2_9HYPO</name>
<evidence type="ECO:0000313" key="8">
    <source>
        <dbReference type="Proteomes" id="UP001055219"/>
    </source>
</evidence>
<accession>A0A9Q0BIQ2</accession>
<dbReference type="RefSeq" id="XP_051366770.1">
    <property type="nucleotide sequence ID" value="XM_051505479.1"/>
</dbReference>
<sequence>MWNQGCRPIIFVCHSLGGIVCKQALVLAHEDDRRYGQVLNAVIGVAFLGTPHGGSSIADTASVFATIINTFTATASAGIRYRTARSDLLDHLGSDSKSLQTLVMAARNRLQHVSVVSFFEVNPIAPLSSLIVDQKSATLGIPNEESIPLNEDHRTICRYAGATQSYKLVANALRRMATASAVPKTEPQSPVTQSSIRLKLNDPVYDCFTPAPSLVKTKKT</sequence>
<evidence type="ECO:0000256" key="2">
    <source>
        <dbReference type="ARBA" id="ARBA00004240"/>
    </source>
</evidence>
<dbReference type="InterPro" id="IPR052374">
    <property type="entry name" value="SERAC1"/>
</dbReference>
<evidence type="ECO:0000256" key="4">
    <source>
        <dbReference type="ARBA" id="ARBA00022824"/>
    </source>
</evidence>
<dbReference type="EMBL" id="JAGIXG020000001">
    <property type="protein sequence ID" value="KAI6785914.1"/>
    <property type="molecule type" value="Genomic_DNA"/>
</dbReference>
<keyword evidence="4" id="KW-0256">Endoplasmic reticulum</keyword>
<keyword evidence="6" id="KW-0472">Membrane</keyword>
<evidence type="ECO:0000313" key="7">
    <source>
        <dbReference type="EMBL" id="KAI6785914.1"/>
    </source>
</evidence>
<dbReference type="PANTHER" id="PTHR48182">
    <property type="entry name" value="PROTEIN SERAC1"/>
    <property type="match status" value="1"/>
</dbReference>
<evidence type="ECO:0000256" key="1">
    <source>
        <dbReference type="ARBA" id="ARBA00004173"/>
    </source>
</evidence>
<dbReference type="SUPFAM" id="SSF53474">
    <property type="entry name" value="alpha/beta-Hydrolases"/>
    <property type="match status" value="1"/>
</dbReference>
<dbReference type="Gene3D" id="3.40.50.1820">
    <property type="entry name" value="alpha/beta hydrolase"/>
    <property type="match status" value="1"/>
</dbReference>
<keyword evidence="8" id="KW-1185">Reference proteome</keyword>
<dbReference type="OrthoDB" id="5086500at2759"/>
<comment type="caution">
    <text evidence="7">The sequence shown here is derived from an EMBL/GenBank/DDBJ whole genome shotgun (WGS) entry which is preliminary data.</text>
</comment>
<evidence type="ECO:0008006" key="9">
    <source>
        <dbReference type="Google" id="ProtNLM"/>
    </source>
</evidence>
<evidence type="ECO:0000256" key="3">
    <source>
        <dbReference type="ARBA" id="ARBA00004370"/>
    </source>
</evidence>